<proteinExistence type="inferred from homology"/>
<dbReference type="Gene3D" id="3.20.20.80">
    <property type="entry name" value="Glycosidases"/>
    <property type="match status" value="1"/>
</dbReference>
<dbReference type="STRING" id="1349421.OI18_04330"/>
<comment type="caution">
    <text evidence="5">The sequence shown here is derived from an EMBL/GenBank/DDBJ whole genome shotgun (WGS) entry which is preliminary data.</text>
</comment>
<feature type="domain" description="Glycoside hydrolase family 20 catalytic" evidence="4">
    <location>
        <begin position="81"/>
        <end position="290"/>
    </location>
</feature>
<dbReference type="OrthoDB" id="9810898at2"/>
<organism evidence="5 6">
    <name type="scientific">Flavihumibacter solisilvae</name>
    <dbReference type="NCBI Taxonomy" id="1349421"/>
    <lineage>
        <taxon>Bacteria</taxon>
        <taxon>Pseudomonadati</taxon>
        <taxon>Bacteroidota</taxon>
        <taxon>Chitinophagia</taxon>
        <taxon>Chitinophagales</taxon>
        <taxon>Chitinophagaceae</taxon>
        <taxon>Flavihumibacter</taxon>
    </lineage>
</organism>
<dbReference type="EMBL" id="JSVC01000004">
    <property type="protein sequence ID" value="KIC95860.1"/>
    <property type="molecule type" value="Genomic_DNA"/>
</dbReference>
<evidence type="ECO:0000259" key="4">
    <source>
        <dbReference type="Pfam" id="PF00728"/>
    </source>
</evidence>
<name>A0A0C1INN5_9BACT</name>
<protein>
    <submittedName>
        <fullName evidence="5">Glycoside hydrolase</fullName>
    </submittedName>
</protein>
<evidence type="ECO:0000313" key="5">
    <source>
        <dbReference type="EMBL" id="KIC95860.1"/>
    </source>
</evidence>
<feature type="chain" id="PRO_5002133465" evidence="3">
    <location>
        <begin position="21"/>
        <end position="352"/>
    </location>
</feature>
<dbReference type="SUPFAM" id="SSF51445">
    <property type="entry name" value="(Trans)glycosidases"/>
    <property type="match status" value="1"/>
</dbReference>
<keyword evidence="3" id="KW-0732">Signal</keyword>
<keyword evidence="6" id="KW-1185">Reference proteome</keyword>
<keyword evidence="2 5" id="KW-0378">Hydrolase</keyword>
<dbReference type="GO" id="GO:0005975">
    <property type="term" value="P:carbohydrate metabolic process"/>
    <property type="evidence" value="ECO:0007669"/>
    <property type="project" value="InterPro"/>
</dbReference>
<accession>A0A0C1INN5</accession>
<evidence type="ECO:0000313" key="6">
    <source>
        <dbReference type="Proteomes" id="UP000031408"/>
    </source>
</evidence>
<evidence type="ECO:0000256" key="2">
    <source>
        <dbReference type="ARBA" id="ARBA00022801"/>
    </source>
</evidence>
<dbReference type="InterPro" id="IPR015883">
    <property type="entry name" value="Glyco_hydro_20_cat"/>
</dbReference>
<sequence length="352" mass="40224">MRYLSYLILLLFALHKGANAQSPAASDFPIRAFAIASPVSRNLDSFIVFMQKELVPRKVNTLILRIDYHYAYKSHPELVDTSFLTREEARQLSGAATAAGIMIIPQINLLGHQSWAGYTGKLLQVYPQLDETPWVKMPVKYEWPNADSLYCKSYCPLHPDVHKIVFALVDEICDAFNATAFHAGMDEVFYLGDAKCPRCKGRDKSQLFAGEVQKIRDHLAAKNRKLWIWGDRLIDGKTTGIGGWEASFNDTHRAIDMIPRDVVICDWHYERPDKTAVYFATKGLQVITCTWNRPAVAVEQVRDMARFRNQSTPEMRDRFLGVMQTVWSPASQYLKNYSKDSTFKALFEEINK</sequence>
<comment type="similarity">
    <text evidence="1">Belongs to the glycosyl hydrolase 20 family.</text>
</comment>
<dbReference type="GO" id="GO:0004563">
    <property type="term" value="F:beta-N-acetylhexosaminidase activity"/>
    <property type="evidence" value="ECO:0007669"/>
    <property type="project" value="UniProtKB-ARBA"/>
</dbReference>
<evidence type="ECO:0000256" key="1">
    <source>
        <dbReference type="ARBA" id="ARBA00006285"/>
    </source>
</evidence>
<feature type="signal peptide" evidence="3">
    <location>
        <begin position="1"/>
        <end position="20"/>
    </location>
</feature>
<dbReference type="Proteomes" id="UP000031408">
    <property type="component" value="Unassembled WGS sequence"/>
</dbReference>
<gene>
    <name evidence="5" type="ORF">OI18_04330</name>
</gene>
<dbReference type="Pfam" id="PF00728">
    <property type="entry name" value="Glyco_hydro_20"/>
    <property type="match status" value="1"/>
</dbReference>
<dbReference type="AlphaFoldDB" id="A0A0C1INN5"/>
<evidence type="ECO:0000256" key="3">
    <source>
        <dbReference type="SAM" id="SignalP"/>
    </source>
</evidence>
<reference evidence="5 6" key="1">
    <citation type="submission" date="2014-11" db="EMBL/GenBank/DDBJ databases">
        <title>Genome sequence of Flavihumibacter solisilvae 3-3.</title>
        <authorList>
            <person name="Zhou G."/>
            <person name="Li M."/>
            <person name="Wang G."/>
        </authorList>
    </citation>
    <scope>NUCLEOTIDE SEQUENCE [LARGE SCALE GENOMIC DNA]</scope>
    <source>
        <strain evidence="5 6">3-3</strain>
    </source>
</reference>
<dbReference type="RefSeq" id="WP_039137497.1">
    <property type="nucleotide sequence ID" value="NZ_JSVC01000004.1"/>
</dbReference>
<dbReference type="InterPro" id="IPR017853">
    <property type="entry name" value="GH"/>
</dbReference>